<dbReference type="InterPro" id="IPR029045">
    <property type="entry name" value="ClpP/crotonase-like_dom_sf"/>
</dbReference>
<dbReference type="CDD" id="cd06558">
    <property type="entry name" value="crotonase-like"/>
    <property type="match status" value="1"/>
</dbReference>
<name>A0A3G8JK27_9ACTN</name>
<sequence>MTPVVLTEIDGGVALVTLNRPEARNSLSPELISELSATLRSLDADTEVGAIVLTGADPAFCAGLDLRALADDGPEYLKLFEDDDCIRLVGELSTPVIGAVNGAAVTGGLEIALGCDFLIAGDRAVFADTHARVGVLPGGGLTARLPDRVGTAWARRMSFTSELVDAELALRIGLVTEVVPHDRLIPHALEVAGRICDVGGDVMVALKHMYTAGWQAGSGQVLEIESRLSAAHPTAWDALEENRRNIMERNRSQLT</sequence>
<protein>
    <submittedName>
        <fullName evidence="2">Short-chain-enoyl-CoA hydratase</fullName>
        <ecNumber evidence="2">4.2.1.150</ecNumber>
    </submittedName>
</protein>
<dbReference type="SUPFAM" id="SSF52096">
    <property type="entry name" value="ClpP/crotonase"/>
    <property type="match status" value="1"/>
</dbReference>
<dbReference type="NCBIfam" id="NF004840">
    <property type="entry name" value="PRK06190.1"/>
    <property type="match status" value="1"/>
</dbReference>
<organism evidence="2 3">
    <name type="scientific">Gordonia insulae</name>
    <dbReference type="NCBI Taxonomy" id="2420509"/>
    <lineage>
        <taxon>Bacteria</taxon>
        <taxon>Bacillati</taxon>
        <taxon>Actinomycetota</taxon>
        <taxon>Actinomycetes</taxon>
        <taxon>Mycobacteriales</taxon>
        <taxon>Gordoniaceae</taxon>
        <taxon>Gordonia</taxon>
    </lineage>
</organism>
<gene>
    <name evidence="2" type="primary">crt_5</name>
    <name evidence="2" type="ORF">D7316_01990</name>
</gene>
<comment type="similarity">
    <text evidence="1">Belongs to the enoyl-CoA hydratase/isomerase family.</text>
</comment>
<evidence type="ECO:0000313" key="2">
    <source>
        <dbReference type="EMBL" id="AZG45394.1"/>
    </source>
</evidence>
<reference evidence="2 3" key="1">
    <citation type="submission" date="2018-11" db="EMBL/GenBank/DDBJ databases">
        <title>Gordonia insulae sp. nov., isolated from an island soil.</title>
        <authorList>
            <person name="Kim Y.S."/>
            <person name="Kim S.B."/>
        </authorList>
    </citation>
    <scope>NUCLEOTIDE SEQUENCE [LARGE SCALE GENOMIC DNA]</scope>
    <source>
        <strain evidence="2 3">MMS17-SY073</strain>
    </source>
</reference>
<dbReference type="Proteomes" id="UP000271469">
    <property type="component" value="Chromosome"/>
</dbReference>
<dbReference type="RefSeq" id="WP_124708115.1">
    <property type="nucleotide sequence ID" value="NZ_CP033972.1"/>
</dbReference>
<dbReference type="PANTHER" id="PTHR43802:SF1">
    <property type="entry name" value="IP11341P-RELATED"/>
    <property type="match status" value="1"/>
</dbReference>
<dbReference type="Pfam" id="PF00378">
    <property type="entry name" value="ECH_1"/>
    <property type="match status" value="1"/>
</dbReference>
<dbReference type="PANTHER" id="PTHR43802">
    <property type="entry name" value="ENOYL-COA HYDRATASE"/>
    <property type="match status" value="1"/>
</dbReference>
<dbReference type="AlphaFoldDB" id="A0A3G8JK27"/>
<keyword evidence="2" id="KW-0456">Lyase</keyword>
<dbReference type="EMBL" id="CP033972">
    <property type="protein sequence ID" value="AZG45394.1"/>
    <property type="molecule type" value="Genomic_DNA"/>
</dbReference>
<dbReference type="Gene3D" id="3.90.226.10">
    <property type="entry name" value="2-enoyl-CoA Hydratase, Chain A, domain 1"/>
    <property type="match status" value="1"/>
</dbReference>
<dbReference type="EC" id="4.2.1.150" evidence="2"/>
<dbReference type="InterPro" id="IPR001753">
    <property type="entry name" value="Enoyl-CoA_hydra/iso"/>
</dbReference>
<keyword evidence="3" id="KW-1185">Reference proteome</keyword>
<evidence type="ECO:0000256" key="1">
    <source>
        <dbReference type="ARBA" id="ARBA00005254"/>
    </source>
</evidence>
<dbReference type="OrthoDB" id="8452484at2"/>
<evidence type="ECO:0000313" key="3">
    <source>
        <dbReference type="Proteomes" id="UP000271469"/>
    </source>
</evidence>
<proteinExistence type="inferred from homology"/>
<accession>A0A3G8JK27</accession>
<dbReference type="GO" id="GO:0018812">
    <property type="term" value="F:3-hydroxyacyl-CoA dehydratase activity"/>
    <property type="evidence" value="ECO:0007669"/>
    <property type="project" value="UniProtKB-EC"/>
</dbReference>
<dbReference type="KEGG" id="gom:D7316_01990"/>